<dbReference type="EMBL" id="AMZH03006393">
    <property type="protein sequence ID" value="RRT63949.1"/>
    <property type="molecule type" value="Genomic_DNA"/>
</dbReference>
<accession>A0A426ZJ03</accession>
<gene>
    <name evidence="1" type="ORF">B296_00020134</name>
</gene>
<reference evidence="1 2" key="1">
    <citation type="journal article" date="2014" name="Agronomy (Basel)">
        <title>A Draft Genome Sequence for Ensete ventricosum, the Drought-Tolerant Tree Against Hunger.</title>
        <authorList>
            <person name="Harrison J."/>
            <person name="Moore K.A."/>
            <person name="Paszkiewicz K."/>
            <person name="Jones T."/>
            <person name="Grant M."/>
            <person name="Ambacheew D."/>
            <person name="Muzemil S."/>
            <person name="Studholme D.J."/>
        </authorList>
    </citation>
    <scope>NUCLEOTIDE SEQUENCE [LARGE SCALE GENOMIC DNA]</scope>
</reference>
<comment type="caution">
    <text evidence="1">The sequence shown here is derived from an EMBL/GenBank/DDBJ whole genome shotgun (WGS) entry which is preliminary data.</text>
</comment>
<dbReference type="Proteomes" id="UP000287651">
    <property type="component" value="Unassembled WGS sequence"/>
</dbReference>
<dbReference type="AlphaFoldDB" id="A0A426ZJ03"/>
<proteinExistence type="predicted"/>
<protein>
    <submittedName>
        <fullName evidence="1">Uncharacterized protein</fullName>
    </submittedName>
</protein>
<organism evidence="1 2">
    <name type="scientific">Ensete ventricosum</name>
    <name type="common">Abyssinian banana</name>
    <name type="synonym">Musa ensete</name>
    <dbReference type="NCBI Taxonomy" id="4639"/>
    <lineage>
        <taxon>Eukaryota</taxon>
        <taxon>Viridiplantae</taxon>
        <taxon>Streptophyta</taxon>
        <taxon>Embryophyta</taxon>
        <taxon>Tracheophyta</taxon>
        <taxon>Spermatophyta</taxon>
        <taxon>Magnoliopsida</taxon>
        <taxon>Liliopsida</taxon>
        <taxon>Zingiberales</taxon>
        <taxon>Musaceae</taxon>
        <taxon>Ensete</taxon>
    </lineage>
</organism>
<name>A0A426ZJ03_ENSVE</name>
<evidence type="ECO:0000313" key="1">
    <source>
        <dbReference type="EMBL" id="RRT63949.1"/>
    </source>
</evidence>
<sequence>MPELCLAASSMPELCCSASPMPELHLAASPMPELRLAANPMPKLCYSDSPMLNLHLVTNLVPELYCSVSLVLKSHISASHKLESRLVAGNEPEWKGPSYLKELQTQLKKASQPYLKLLYEEPKACLFRGGERMIQYYPRGIKTEATSVPSWHLRFMQNNKSYPSHPGLYWMVPHDVQSPEIAWSDTARYEIVLVGCIVHNPIARSTNDH</sequence>
<evidence type="ECO:0000313" key="2">
    <source>
        <dbReference type="Proteomes" id="UP000287651"/>
    </source>
</evidence>